<dbReference type="PANTHER" id="PTHR42718">
    <property type="entry name" value="MAJOR FACILITATOR SUPERFAMILY MULTIDRUG TRANSPORTER MFSC"/>
    <property type="match status" value="1"/>
</dbReference>
<dbReference type="InterPro" id="IPR011701">
    <property type="entry name" value="MFS"/>
</dbReference>
<keyword evidence="6" id="KW-0046">Antibiotic resistance</keyword>
<dbReference type="Gene3D" id="1.20.1720.10">
    <property type="entry name" value="Multidrug resistance protein D"/>
    <property type="match status" value="1"/>
</dbReference>
<feature type="transmembrane region" description="Helical" evidence="7">
    <location>
        <begin position="211"/>
        <end position="229"/>
    </location>
</feature>
<dbReference type="Proteomes" id="UP001490365">
    <property type="component" value="Unassembled WGS sequence"/>
</dbReference>
<feature type="domain" description="Major facilitator superfamily (MFS) profile" evidence="8">
    <location>
        <begin position="23"/>
        <end position="475"/>
    </location>
</feature>
<keyword evidence="5 7" id="KW-0472">Membrane</keyword>
<feature type="transmembrane region" description="Helical" evidence="7">
    <location>
        <begin position="343"/>
        <end position="364"/>
    </location>
</feature>
<dbReference type="PANTHER" id="PTHR42718:SF9">
    <property type="entry name" value="MAJOR FACILITATOR SUPERFAMILY MULTIDRUG TRANSPORTER MFSC"/>
    <property type="match status" value="1"/>
</dbReference>
<dbReference type="InterPro" id="IPR036259">
    <property type="entry name" value="MFS_trans_sf"/>
</dbReference>
<reference evidence="9 10" key="1">
    <citation type="submission" date="2024-06" db="EMBL/GenBank/DDBJ databases">
        <title>The Natural Products Discovery Center: Release of the First 8490 Sequenced Strains for Exploring Actinobacteria Biosynthetic Diversity.</title>
        <authorList>
            <person name="Kalkreuter E."/>
            <person name="Kautsar S.A."/>
            <person name="Yang D."/>
            <person name="Bader C.D."/>
            <person name="Teijaro C.N."/>
            <person name="Fluegel L."/>
            <person name="Davis C.M."/>
            <person name="Simpson J.R."/>
            <person name="Lauterbach L."/>
            <person name="Steele A.D."/>
            <person name="Gui C."/>
            <person name="Meng S."/>
            <person name="Li G."/>
            <person name="Viehrig K."/>
            <person name="Ye F."/>
            <person name="Su P."/>
            <person name="Kiefer A.F."/>
            <person name="Nichols A."/>
            <person name="Cepeda A.J."/>
            <person name="Yan W."/>
            <person name="Fan B."/>
            <person name="Jiang Y."/>
            <person name="Adhikari A."/>
            <person name="Zheng C.-J."/>
            <person name="Schuster L."/>
            <person name="Cowan T.M."/>
            <person name="Smanski M.J."/>
            <person name="Chevrette M.G."/>
            <person name="De Carvalho L.P.S."/>
            <person name="Shen B."/>
        </authorList>
    </citation>
    <scope>NUCLEOTIDE SEQUENCE [LARGE SCALE GENOMIC DNA]</scope>
    <source>
        <strain evidence="9 10">NPDC001694</strain>
    </source>
</reference>
<keyword evidence="2" id="KW-0813">Transport</keyword>
<evidence type="ECO:0000256" key="7">
    <source>
        <dbReference type="SAM" id="Phobius"/>
    </source>
</evidence>
<feature type="transmembrane region" description="Helical" evidence="7">
    <location>
        <begin position="370"/>
        <end position="393"/>
    </location>
</feature>
<evidence type="ECO:0000259" key="8">
    <source>
        <dbReference type="PROSITE" id="PS50850"/>
    </source>
</evidence>
<dbReference type="PROSITE" id="PS50850">
    <property type="entry name" value="MFS"/>
    <property type="match status" value="1"/>
</dbReference>
<feature type="transmembrane region" description="Helical" evidence="7">
    <location>
        <begin position="65"/>
        <end position="84"/>
    </location>
</feature>
<dbReference type="Pfam" id="PF07690">
    <property type="entry name" value="MFS_1"/>
    <property type="match status" value="1"/>
</dbReference>
<keyword evidence="10" id="KW-1185">Reference proteome</keyword>
<dbReference type="SUPFAM" id="SSF103473">
    <property type="entry name" value="MFS general substrate transporter"/>
    <property type="match status" value="1"/>
</dbReference>
<evidence type="ECO:0000313" key="10">
    <source>
        <dbReference type="Proteomes" id="UP001490365"/>
    </source>
</evidence>
<feature type="transmembrane region" description="Helical" evidence="7">
    <location>
        <begin position="281"/>
        <end position="301"/>
    </location>
</feature>
<feature type="transmembrane region" description="Helical" evidence="7">
    <location>
        <begin position="91"/>
        <end position="112"/>
    </location>
</feature>
<evidence type="ECO:0000256" key="4">
    <source>
        <dbReference type="ARBA" id="ARBA00022989"/>
    </source>
</evidence>
<protein>
    <submittedName>
        <fullName evidence="9">MFS transporter</fullName>
    </submittedName>
</protein>
<sequence length="535" mass="53611">MPSPASSPSSAPPDTGTRHITATLVLACLGVFVSYLPVVGVSVALPVMQQALDASTEGLQWITDAFILPTAALLLTCGMVGDLYGRKKTYLAGLALFCLGCLVCLTAGSVVQVCVGQALTGVGTAALLPSTLALIGHVIPDPRKRARAIALWTAALGLGLTLGPVVNGVIVAHASWRWIFLPSLVLAVVTAVIGAVVLTDSRSDRERHLDVPGQLLAVVAITGLVYGVIEGGTAGWSSAQVLIAFVAAALGAAGFVLVELRSACPMLDMRLFRSRAFSGAALVMAVTLFAQVGLVFALSEYFGLVHHASTLDIGIRLIAINGFTVVLGPLVGRLMNRATPGLLLVTGLVVGGIGALLMNAFQAGTGTGEAALVIGVLGVGIALAMAPITTIAMDALPHRLGGTAAAANSALRQIGSALGPAVFGVVLTHRTLATLPGHLASSGLSPADQGQVSGLVSGVGIQAGAFLHLKTPASTGQAQAAYGASFTDALHTCALVGGTGMLVAAVVAVALIGIRPARAPQAAPEAAAHPAGAAS</sequence>
<feature type="transmembrane region" description="Helical" evidence="7">
    <location>
        <begin position="414"/>
        <end position="432"/>
    </location>
</feature>
<feature type="transmembrane region" description="Helical" evidence="7">
    <location>
        <begin position="118"/>
        <end position="139"/>
    </location>
</feature>
<comment type="caution">
    <text evidence="9">The sequence shown here is derived from an EMBL/GenBank/DDBJ whole genome shotgun (WGS) entry which is preliminary data.</text>
</comment>
<comment type="subcellular location">
    <subcellularLocation>
        <location evidence="1">Cell membrane</location>
        <topology evidence="1">Multi-pass membrane protein</topology>
    </subcellularLocation>
</comment>
<feature type="transmembrane region" description="Helical" evidence="7">
    <location>
        <begin position="241"/>
        <end position="260"/>
    </location>
</feature>
<feature type="transmembrane region" description="Helical" evidence="7">
    <location>
        <begin position="20"/>
        <end position="45"/>
    </location>
</feature>
<keyword evidence="3 7" id="KW-0812">Transmembrane</keyword>
<organism evidence="9 10">
    <name type="scientific">Streptomyces sp. 900105755</name>
    <dbReference type="NCBI Taxonomy" id="3154389"/>
    <lineage>
        <taxon>Bacteria</taxon>
        <taxon>Bacillati</taxon>
        <taxon>Actinomycetota</taxon>
        <taxon>Actinomycetes</taxon>
        <taxon>Kitasatosporales</taxon>
        <taxon>Streptomycetaceae</taxon>
        <taxon>Streptomyces</taxon>
    </lineage>
</organism>
<proteinExistence type="predicted"/>
<dbReference type="Gene3D" id="1.20.1250.20">
    <property type="entry name" value="MFS general substrate transporter like domains"/>
    <property type="match status" value="1"/>
</dbReference>
<feature type="transmembrane region" description="Helical" evidence="7">
    <location>
        <begin position="313"/>
        <end position="331"/>
    </location>
</feature>
<gene>
    <name evidence="9" type="ORF">ABT211_29610</name>
</gene>
<keyword evidence="4 7" id="KW-1133">Transmembrane helix</keyword>
<name>A0ABV1TN14_9ACTN</name>
<dbReference type="RefSeq" id="WP_351959798.1">
    <property type="nucleotide sequence ID" value="NZ_JBEOZM010000016.1"/>
</dbReference>
<dbReference type="InterPro" id="IPR020846">
    <property type="entry name" value="MFS_dom"/>
</dbReference>
<evidence type="ECO:0000256" key="1">
    <source>
        <dbReference type="ARBA" id="ARBA00004651"/>
    </source>
</evidence>
<evidence type="ECO:0000256" key="5">
    <source>
        <dbReference type="ARBA" id="ARBA00023136"/>
    </source>
</evidence>
<dbReference type="EMBL" id="JBEOZM010000016">
    <property type="protein sequence ID" value="MER6271418.1"/>
    <property type="molecule type" value="Genomic_DNA"/>
</dbReference>
<evidence type="ECO:0000256" key="2">
    <source>
        <dbReference type="ARBA" id="ARBA00022448"/>
    </source>
</evidence>
<evidence type="ECO:0000256" key="6">
    <source>
        <dbReference type="ARBA" id="ARBA00023251"/>
    </source>
</evidence>
<feature type="transmembrane region" description="Helical" evidence="7">
    <location>
        <begin position="489"/>
        <end position="514"/>
    </location>
</feature>
<feature type="transmembrane region" description="Helical" evidence="7">
    <location>
        <begin position="151"/>
        <end position="172"/>
    </location>
</feature>
<evidence type="ECO:0000313" key="9">
    <source>
        <dbReference type="EMBL" id="MER6271418.1"/>
    </source>
</evidence>
<dbReference type="CDD" id="cd17321">
    <property type="entry name" value="MFS_MMR_MDR_like"/>
    <property type="match status" value="1"/>
</dbReference>
<evidence type="ECO:0000256" key="3">
    <source>
        <dbReference type="ARBA" id="ARBA00022692"/>
    </source>
</evidence>
<feature type="transmembrane region" description="Helical" evidence="7">
    <location>
        <begin position="178"/>
        <end position="199"/>
    </location>
</feature>
<accession>A0ABV1TN14</accession>